<sequence>MLHFICFGSGSSGNCYYLYTETEGILIDAGIGTRTLKRHFSDYGLSMQKISAILITHDHADHIKSVGAISTEFFLPVYSTAAVHHGIEENFCVRKKIKPGFERYVEHGETFEIGGFSVTCFKVPHDSQDNNGYLVRYRDVAFCLITDAGMVTDEMKPYITQANYLVLEANHDTEMLHNGPYPEYLKKRITSNNGHLSNVQCGIALAENASPELKHVWLAHLSEENNHPELARKTVEMQLREYGIVAGKDFQLDVLKRKTPSEAIELL</sequence>
<gene>
    <name evidence="1" type="ORF">E5358_06500</name>
</gene>
<name>A0AC61QQZ9_9BACT</name>
<evidence type="ECO:0000313" key="1">
    <source>
        <dbReference type="EMBL" id="TGX82686.1"/>
    </source>
</evidence>
<keyword evidence="2" id="KW-1185">Reference proteome</keyword>
<accession>A0AC61QQZ9</accession>
<comment type="caution">
    <text evidence="1">The sequence shown here is derived from an EMBL/GenBank/DDBJ whole genome shotgun (WGS) entry which is preliminary data.</text>
</comment>
<organism evidence="1 2">
    <name type="scientific">Palleniella muris</name>
    <dbReference type="NCBI Taxonomy" id="3038145"/>
    <lineage>
        <taxon>Bacteria</taxon>
        <taxon>Pseudomonadati</taxon>
        <taxon>Bacteroidota</taxon>
        <taxon>Bacteroidia</taxon>
        <taxon>Bacteroidales</taxon>
        <taxon>Prevotellaceae</taxon>
        <taxon>Palleniella</taxon>
    </lineage>
</organism>
<dbReference type="Proteomes" id="UP000308886">
    <property type="component" value="Unassembled WGS sequence"/>
</dbReference>
<protein>
    <submittedName>
        <fullName evidence="1">MBL fold metallo-hydrolase</fullName>
    </submittedName>
</protein>
<dbReference type="EMBL" id="SRZC01000008">
    <property type="protein sequence ID" value="TGX82686.1"/>
    <property type="molecule type" value="Genomic_DNA"/>
</dbReference>
<proteinExistence type="predicted"/>
<reference evidence="1" key="1">
    <citation type="submission" date="2019-04" db="EMBL/GenBank/DDBJ databases">
        <title>Microbes associate with the intestines of laboratory mice.</title>
        <authorList>
            <person name="Navarre W."/>
            <person name="Wong E."/>
            <person name="Huang K."/>
            <person name="Tropini C."/>
            <person name="Ng K."/>
            <person name="Yu B."/>
        </authorList>
    </citation>
    <scope>NUCLEOTIDE SEQUENCE</scope>
    <source>
        <strain evidence="1">NM73_A23</strain>
    </source>
</reference>
<evidence type="ECO:0000313" key="2">
    <source>
        <dbReference type="Proteomes" id="UP000308886"/>
    </source>
</evidence>